<evidence type="ECO:0000256" key="2">
    <source>
        <dbReference type="ARBA" id="ARBA00022741"/>
    </source>
</evidence>
<evidence type="ECO:0000256" key="1">
    <source>
        <dbReference type="ARBA" id="ARBA00022448"/>
    </source>
</evidence>
<dbReference type="OrthoDB" id="9804819at2"/>
<keyword evidence="2" id="KW-0547">Nucleotide-binding</keyword>
<dbReference type="Gene3D" id="3.40.50.300">
    <property type="entry name" value="P-loop containing nucleotide triphosphate hydrolases"/>
    <property type="match status" value="1"/>
</dbReference>
<dbReference type="PANTHER" id="PTHR42711:SF4">
    <property type="entry name" value="ABC TRANSPORTER RELATED"/>
    <property type="match status" value="1"/>
</dbReference>
<dbReference type="InterPro" id="IPR003593">
    <property type="entry name" value="AAA+_ATPase"/>
</dbReference>
<dbReference type="GO" id="GO:0016887">
    <property type="term" value="F:ATP hydrolysis activity"/>
    <property type="evidence" value="ECO:0007669"/>
    <property type="project" value="InterPro"/>
</dbReference>
<feature type="domain" description="ABC transporter" evidence="4">
    <location>
        <begin position="6"/>
        <end position="259"/>
    </location>
</feature>
<sequence length="326" mass="37352">MSEYMIEIQGLRKTFKKLNKKAGFFSAFGALFSRTSELVHSVDGIDLRVRKGEIRGLIGPNGAGKSTTIKIMSGILHPTEGTVSIMGYTPWLHREKYIRNLGVLFGQKSQLWWDLPPIDTFELNREMYRIPTDRFKRRLDRFVELLQIERVIYQPVRTLSLGERMKCELVCALLHEPSLIFLDEPTIGLDIVSKETIRQFIKQTNKELQTTFIITTHDLADLENLCDNVTIINKGSIVFDDAMGKLSTFFRNRKIIEVKFAEPVGEALLDGYDVIEFGGLNARIEVNVEDKDIKHHVYDILGRLPVVDINITNIPIEEVIKHIYTS</sequence>
<dbReference type="GO" id="GO:0005524">
    <property type="term" value="F:ATP binding"/>
    <property type="evidence" value="ECO:0007669"/>
    <property type="project" value="UniProtKB-KW"/>
</dbReference>
<reference evidence="5 6" key="1">
    <citation type="submission" date="2019-04" db="EMBL/GenBank/DDBJ databases">
        <title>Cohnella sp. nov. isolated from preserved vegetables.</title>
        <authorList>
            <person name="Lin S.-Y."/>
            <person name="Hung M.-H."/>
            <person name="Young C.-C."/>
        </authorList>
    </citation>
    <scope>NUCLEOTIDE SEQUENCE [LARGE SCALE GENOMIC DNA]</scope>
    <source>
        <strain evidence="5 6">CC-MHH1044</strain>
    </source>
</reference>
<dbReference type="Pfam" id="PF00005">
    <property type="entry name" value="ABC_tran"/>
    <property type="match status" value="1"/>
</dbReference>
<keyword evidence="6" id="KW-1185">Reference proteome</keyword>
<keyword evidence="1" id="KW-0813">Transport</keyword>
<evidence type="ECO:0000313" key="6">
    <source>
        <dbReference type="Proteomes" id="UP000310636"/>
    </source>
</evidence>
<evidence type="ECO:0000313" key="5">
    <source>
        <dbReference type="EMBL" id="THF74083.1"/>
    </source>
</evidence>
<dbReference type="InterPro" id="IPR050763">
    <property type="entry name" value="ABC_transporter_ATP-binding"/>
</dbReference>
<dbReference type="SMART" id="SM00382">
    <property type="entry name" value="AAA"/>
    <property type="match status" value="1"/>
</dbReference>
<protein>
    <submittedName>
        <fullName evidence="5">ATP-binding cassette domain-containing protein</fullName>
    </submittedName>
</protein>
<dbReference type="InterPro" id="IPR003439">
    <property type="entry name" value="ABC_transporter-like_ATP-bd"/>
</dbReference>
<dbReference type="PROSITE" id="PS50893">
    <property type="entry name" value="ABC_TRANSPORTER_2"/>
    <property type="match status" value="1"/>
</dbReference>
<keyword evidence="3 5" id="KW-0067">ATP-binding</keyword>
<comment type="caution">
    <text evidence="5">The sequence shown here is derived from an EMBL/GenBank/DDBJ whole genome shotgun (WGS) entry which is preliminary data.</text>
</comment>
<dbReference type="PANTHER" id="PTHR42711">
    <property type="entry name" value="ABC TRANSPORTER ATP-BINDING PROTEIN"/>
    <property type="match status" value="1"/>
</dbReference>
<dbReference type="Proteomes" id="UP000310636">
    <property type="component" value="Unassembled WGS sequence"/>
</dbReference>
<name>A0A4S4BHP5_9BACL</name>
<organism evidence="5 6">
    <name type="scientific">Cohnella fermenti</name>
    <dbReference type="NCBI Taxonomy" id="2565925"/>
    <lineage>
        <taxon>Bacteria</taxon>
        <taxon>Bacillati</taxon>
        <taxon>Bacillota</taxon>
        <taxon>Bacilli</taxon>
        <taxon>Bacillales</taxon>
        <taxon>Paenibacillaceae</taxon>
        <taxon>Cohnella</taxon>
    </lineage>
</organism>
<proteinExistence type="predicted"/>
<dbReference type="InterPro" id="IPR027417">
    <property type="entry name" value="P-loop_NTPase"/>
</dbReference>
<dbReference type="EMBL" id="SSOB01000045">
    <property type="protein sequence ID" value="THF74083.1"/>
    <property type="molecule type" value="Genomic_DNA"/>
</dbReference>
<gene>
    <name evidence="5" type="ORF">E6C55_26725</name>
</gene>
<dbReference type="SUPFAM" id="SSF52540">
    <property type="entry name" value="P-loop containing nucleoside triphosphate hydrolases"/>
    <property type="match status" value="1"/>
</dbReference>
<dbReference type="AlphaFoldDB" id="A0A4S4BHP5"/>
<accession>A0A4S4BHP5</accession>
<dbReference type="RefSeq" id="WP_136372894.1">
    <property type="nucleotide sequence ID" value="NZ_SSOB01000045.1"/>
</dbReference>
<evidence type="ECO:0000259" key="4">
    <source>
        <dbReference type="PROSITE" id="PS50893"/>
    </source>
</evidence>
<evidence type="ECO:0000256" key="3">
    <source>
        <dbReference type="ARBA" id="ARBA00022840"/>
    </source>
</evidence>